<dbReference type="Gene3D" id="3.40.1350.10">
    <property type="match status" value="1"/>
</dbReference>
<evidence type="ECO:0000256" key="2">
    <source>
        <dbReference type="ARBA" id="ARBA00022722"/>
    </source>
</evidence>
<dbReference type="GO" id="GO:0003676">
    <property type="term" value="F:nucleic acid binding"/>
    <property type="evidence" value="ECO:0007669"/>
    <property type="project" value="InterPro"/>
</dbReference>
<dbReference type="SMART" id="SM00990">
    <property type="entry name" value="VRR_NUC"/>
    <property type="match status" value="1"/>
</dbReference>
<name>A0A6J5MBV6_9CAUD</name>
<evidence type="ECO:0000256" key="3">
    <source>
        <dbReference type="ARBA" id="ARBA00022801"/>
    </source>
</evidence>
<evidence type="ECO:0000256" key="1">
    <source>
        <dbReference type="ARBA" id="ARBA00001946"/>
    </source>
</evidence>
<keyword evidence="3" id="KW-0378">Hydrolase</keyword>
<gene>
    <name evidence="6" type="ORF">UFOVP435_83</name>
</gene>
<organism evidence="6">
    <name type="scientific">uncultured Caudovirales phage</name>
    <dbReference type="NCBI Taxonomy" id="2100421"/>
    <lineage>
        <taxon>Viruses</taxon>
        <taxon>Duplodnaviria</taxon>
        <taxon>Heunggongvirae</taxon>
        <taxon>Uroviricota</taxon>
        <taxon>Caudoviricetes</taxon>
        <taxon>Peduoviridae</taxon>
        <taxon>Maltschvirus</taxon>
        <taxon>Maltschvirus maltsch</taxon>
    </lineage>
</organism>
<proteinExistence type="predicted"/>
<sequence length="135" mass="14975">MPASTATSRSPTAARASTDVARHALESKAEQKFVDKAKLLKWKVRKLNGLGQRDWPDRLVVAPATVCFVEFKRVGEDPRPTQEIMIEELRAQGADVGVFDDADEAVQWVQSLIDRNAKCLSGTRTPTRRKRSGLA</sequence>
<reference evidence="6" key="1">
    <citation type="submission" date="2020-04" db="EMBL/GenBank/DDBJ databases">
        <authorList>
            <person name="Chiriac C."/>
            <person name="Salcher M."/>
            <person name="Ghai R."/>
            <person name="Kavagutti S V."/>
        </authorList>
    </citation>
    <scope>NUCLEOTIDE SEQUENCE</scope>
</reference>
<dbReference type="GO" id="GO:0016788">
    <property type="term" value="F:hydrolase activity, acting on ester bonds"/>
    <property type="evidence" value="ECO:0007669"/>
    <property type="project" value="InterPro"/>
</dbReference>
<comment type="cofactor">
    <cofactor evidence="1">
        <name>Mg(2+)</name>
        <dbReference type="ChEBI" id="CHEBI:18420"/>
    </cofactor>
</comment>
<evidence type="ECO:0000313" key="6">
    <source>
        <dbReference type="EMBL" id="CAB4143237.1"/>
    </source>
</evidence>
<feature type="compositionally biased region" description="Low complexity" evidence="4">
    <location>
        <begin position="1"/>
        <end position="18"/>
    </location>
</feature>
<feature type="domain" description="VRR-NUC" evidence="5">
    <location>
        <begin position="24"/>
        <end position="103"/>
    </location>
</feature>
<feature type="region of interest" description="Disordered" evidence="4">
    <location>
        <begin position="1"/>
        <end position="21"/>
    </location>
</feature>
<dbReference type="InterPro" id="IPR011856">
    <property type="entry name" value="tRNA_endonuc-like_dom_sf"/>
</dbReference>
<keyword evidence="2" id="KW-0540">Nuclease</keyword>
<evidence type="ECO:0000259" key="5">
    <source>
        <dbReference type="SMART" id="SM00990"/>
    </source>
</evidence>
<dbReference type="InterPro" id="IPR014883">
    <property type="entry name" value="VRR_NUC"/>
</dbReference>
<evidence type="ECO:0000256" key="4">
    <source>
        <dbReference type="SAM" id="MobiDB-lite"/>
    </source>
</evidence>
<dbReference type="EMBL" id="LR796416">
    <property type="protein sequence ID" value="CAB4143237.1"/>
    <property type="molecule type" value="Genomic_DNA"/>
</dbReference>
<dbReference type="GO" id="GO:0004518">
    <property type="term" value="F:nuclease activity"/>
    <property type="evidence" value="ECO:0007669"/>
    <property type="project" value="UniProtKB-KW"/>
</dbReference>
<protein>
    <submittedName>
        <fullName evidence="6">VRR-NUC domain containing protein</fullName>
    </submittedName>
</protein>
<accession>A0A6J5MBV6</accession>